<dbReference type="Pfam" id="PF14295">
    <property type="entry name" value="PAN_4"/>
    <property type="match status" value="1"/>
</dbReference>
<dbReference type="GeneID" id="24132432"/>
<dbReference type="VEuPathDB" id="FungiDB:SPRG_10313"/>
<protein>
    <recommendedName>
        <fullName evidence="2">Apple domain-containing protein</fullName>
    </recommendedName>
</protein>
<dbReference type="OrthoDB" id="76323at2759"/>
<keyword evidence="4" id="KW-1185">Reference proteome</keyword>
<feature type="domain" description="Apple" evidence="2">
    <location>
        <begin position="78"/>
        <end position="162"/>
    </location>
</feature>
<dbReference type="AlphaFoldDB" id="A0A067CCE3"/>
<feature type="chain" id="PRO_5001637604" description="Apple domain-containing protein" evidence="1">
    <location>
        <begin position="21"/>
        <end position="237"/>
    </location>
</feature>
<dbReference type="KEGG" id="spar:SPRG_10313"/>
<sequence>MRTACLAFLSLVAALHKRTPQHMMDVQQQYKVCSGEADCGTGYTCAPADAGAIFNLCQRTPDVAIVLTPRNASSAAKAPRAASWLVLQNPLVTGKTIKSVPNVTLLDECTTLCAVEPKCYAVAFNTSSWPASTCELKPSPLTLSTNATTFLSATMYPASYTCTAHATYAGRDTFNASGNLQDCFNICNSRASTCNAFSWAIDPTPGTVLGRCYMKTVPSGAEAVLTDATWVTCKRAA</sequence>
<accession>A0A067CCE3</accession>
<dbReference type="RefSeq" id="XP_012204763.1">
    <property type="nucleotide sequence ID" value="XM_012349373.1"/>
</dbReference>
<evidence type="ECO:0000259" key="2">
    <source>
        <dbReference type="PROSITE" id="PS50948"/>
    </source>
</evidence>
<evidence type="ECO:0000313" key="3">
    <source>
        <dbReference type="EMBL" id="KDO24497.1"/>
    </source>
</evidence>
<proteinExistence type="predicted"/>
<name>A0A067CCE3_SAPPC</name>
<dbReference type="Pfam" id="PF00024">
    <property type="entry name" value="PAN_1"/>
    <property type="match status" value="1"/>
</dbReference>
<dbReference type="EMBL" id="KK583241">
    <property type="protein sequence ID" value="KDO24497.1"/>
    <property type="molecule type" value="Genomic_DNA"/>
</dbReference>
<dbReference type="OMA" id="PKCYAVA"/>
<dbReference type="Gene3D" id="3.50.4.10">
    <property type="entry name" value="Hepatocyte Growth Factor"/>
    <property type="match status" value="1"/>
</dbReference>
<reference evidence="3 4" key="1">
    <citation type="journal article" date="2013" name="PLoS Genet.">
        <title>Distinctive expansion of potential virulence genes in the genome of the oomycete fish pathogen Saprolegnia parasitica.</title>
        <authorList>
            <person name="Jiang R.H."/>
            <person name="de Bruijn I."/>
            <person name="Haas B.J."/>
            <person name="Belmonte R."/>
            <person name="Lobach L."/>
            <person name="Christie J."/>
            <person name="van den Ackerveken G."/>
            <person name="Bottin A."/>
            <person name="Bulone V."/>
            <person name="Diaz-Moreno S.M."/>
            <person name="Dumas B."/>
            <person name="Fan L."/>
            <person name="Gaulin E."/>
            <person name="Govers F."/>
            <person name="Grenville-Briggs L.J."/>
            <person name="Horner N.R."/>
            <person name="Levin J.Z."/>
            <person name="Mammella M."/>
            <person name="Meijer H.J."/>
            <person name="Morris P."/>
            <person name="Nusbaum C."/>
            <person name="Oome S."/>
            <person name="Phillips A.J."/>
            <person name="van Rooyen D."/>
            <person name="Rzeszutek E."/>
            <person name="Saraiva M."/>
            <person name="Secombes C.J."/>
            <person name="Seidl M.F."/>
            <person name="Snel B."/>
            <person name="Stassen J.H."/>
            <person name="Sykes S."/>
            <person name="Tripathy S."/>
            <person name="van den Berg H."/>
            <person name="Vega-Arreguin J.C."/>
            <person name="Wawra S."/>
            <person name="Young S.K."/>
            <person name="Zeng Q."/>
            <person name="Dieguez-Uribeondo J."/>
            <person name="Russ C."/>
            <person name="Tyler B.M."/>
            <person name="van West P."/>
        </authorList>
    </citation>
    <scope>NUCLEOTIDE SEQUENCE [LARGE SCALE GENOMIC DNA]</scope>
    <source>
        <strain evidence="3 4">CBS 223.65</strain>
    </source>
</reference>
<evidence type="ECO:0000256" key="1">
    <source>
        <dbReference type="SAM" id="SignalP"/>
    </source>
</evidence>
<keyword evidence="1" id="KW-0732">Signal</keyword>
<evidence type="ECO:0000313" key="4">
    <source>
        <dbReference type="Proteomes" id="UP000030745"/>
    </source>
</evidence>
<dbReference type="Proteomes" id="UP000030745">
    <property type="component" value="Unassembled WGS sequence"/>
</dbReference>
<organism evidence="3 4">
    <name type="scientific">Saprolegnia parasitica (strain CBS 223.65)</name>
    <dbReference type="NCBI Taxonomy" id="695850"/>
    <lineage>
        <taxon>Eukaryota</taxon>
        <taxon>Sar</taxon>
        <taxon>Stramenopiles</taxon>
        <taxon>Oomycota</taxon>
        <taxon>Saprolegniomycetes</taxon>
        <taxon>Saprolegniales</taxon>
        <taxon>Saprolegniaceae</taxon>
        <taxon>Saprolegnia</taxon>
    </lineage>
</organism>
<dbReference type="InterPro" id="IPR003609">
    <property type="entry name" value="Pan_app"/>
</dbReference>
<feature type="signal peptide" evidence="1">
    <location>
        <begin position="1"/>
        <end position="20"/>
    </location>
</feature>
<gene>
    <name evidence="3" type="ORF">SPRG_10313</name>
</gene>
<dbReference type="PROSITE" id="PS50948">
    <property type="entry name" value="PAN"/>
    <property type="match status" value="1"/>
</dbReference>